<gene>
    <name evidence="1" type="ORF">MGN01_40110</name>
</gene>
<evidence type="ECO:0000313" key="1">
    <source>
        <dbReference type="EMBL" id="GEP12166.1"/>
    </source>
</evidence>
<dbReference type="Proteomes" id="UP000321750">
    <property type="component" value="Unassembled WGS sequence"/>
</dbReference>
<dbReference type="OrthoDB" id="33315at2"/>
<dbReference type="EMBL" id="BJZV01000031">
    <property type="protein sequence ID" value="GEP12166.1"/>
    <property type="molecule type" value="Genomic_DNA"/>
</dbReference>
<evidence type="ECO:0000313" key="2">
    <source>
        <dbReference type="Proteomes" id="UP000321750"/>
    </source>
</evidence>
<protein>
    <submittedName>
        <fullName evidence="1">Uncharacterized protein</fullName>
    </submittedName>
</protein>
<proteinExistence type="predicted"/>
<organism evidence="1 2">
    <name type="scientific">Methylobacterium gnaphalii</name>
    <dbReference type="NCBI Taxonomy" id="1010610"/>
    <lineage>
        <taxon>Bacteria</taxon>
        <taxon>Pseudomonadati</taxon>
        <taxon>Pseudomonadota</taxon>
        <taxon>Alphaproteobacteria</taxon>
        <taxon>Hyphomicrobiales</taxon>
        <taxon>Methylobacteriaceae</taxon>
        <taxon>Methylobacterium</taxon>
    </lineage>
</organism>
<accession>A0A512JQC8</accession>
<reference evidence="1 2" key="1">
    <citation type="submission" date="2019-07" db="EMBL/GenBank/DDBJ databases">
        <title>Whole genome shotgun sequence of Methylobacterium gnaphalii NBRC 107716.</title>
        <authorList>
            <person name="Hosoyama A."/>
            <person name="Uohara A."/>
            <person name="Ohji S."/>
            <person name="Ichikawa N."/>
        </authorList>
    </citation>
    <scope>NUCLEOTIDE SEQUENCE [LARGE SCALE GENOMIC DNA]</scope>
    <source>
        <strain evidence="1 2">NBRC 107716</strain>
    </source>
</reference>
<keyword evidence="2" id="KW-1185">Reference proteome</keyword>
<dbReference type="RefSeq" id="WP_147048559.1">
    <property type="nucleotide sequence ID" value="NZ_BJZV01000031.1"/>
</dbReference>
<comment type="caution">
    <text evidence="1">The sequence shown here is derived from an EMBL/GenBank/DDBJ whole genome shotgun (WGS) entry which is preliminary data.</text>
</comment>
<dbReference type="AlphaFoldDB" id="A0A512JQC8"/>
<name>A0A512JQC8_9HYPH</name>
<sequence>MKSGTALARHSIDILPGEKFEPVGKLARLVFEELTEAPDGPLMGLRTVWKITSLNELRFITAVPLTD</sequence>